<dbReference type="Proteomes" id="UP000423413">
    <property type="component" value="Chromosome"/>
</dbReference>
<accession>A0AAE6QFA6</accession>
<evidence type="ECO:0000313" key="2">
    <source>
        <dbReference type="Proteomes" id="UP000423413"/>
    </source>
</evidence>
<dbReference type="AlphaFoldDB" id="A0AAE6QFA6"/>
<reference evidence="1 2" key="1">
    <citation type="submission" date="2019-11" db="EMBL/GenBank/DDBJ databases">
        <title>Complete genome sequence of Pseudomonas syringae pv. coronafaciens isolate B19001 originated in imported oat cereal.</title>
        <authorList>
            <person name="Kim S.M."/>
            <person name="Lee B.C."/>
            <person name="Seo S.J."/>
            <person name="Lee J.E."/>
            <person name="Choi N.J."/>
            <person name="Park J.H."/>
        </authorList>
    </citation>
    <scope>NUCLEOTIDE SEQUENCE [LARGE SCALE GENOMIC DNA]</scope>
    <source>
        <strain evidence="1 2">B19001</strain>
    </source>
</reference>
<organism evidence="1 2">
    <name type="scientific">Pseudomonas coronafaciens pv. coronafaciens</name>
    <dbReference type="NCBI Taxonomy" id="235275"/>
    <lineage>
        <taxon>Bacteria</taxon>
        <taxon>Pseudomonadati</taxon>
        <taxon>Pseudomonadota</taxon>
        <taxon>Gammaproteobacteria</taxon>
        <taxon>Pseudomonadales</taxon>
        <taxon>Pseudomonadaceae</taxon>
        <taxon>Pseudomonas</taxon>
        <taxon>Pseudomonas coronafaciens</taxon>
    </lineage>
</organism>
<gene>
    <name evidence="1" type="ORF">GMO17_10585</name>
</gene>
<name>A0AAE6QFA6_9PSED</name>
<evidence type="ECO:0000313" key="1">
    <source>
        <dbReference type="EMBL" id="QGT81602.1"/>
    </source>
</evidence>
<dbReference type="EMBL" id="CP046441">
    <property type="protein sequence ID" value="QGT81602.1"/>
    <property type="molecule type" value="Genomic_DNA"/>
</dbReference>
<protein>
    <submittedName>
        <fullName evidence="1">Uncharacterized protein</fullName>
    </submittedName>
</protein>
<dbReference type="RefSeq" id="WP_122355175.1">
    <property type="nucleotide sequence ID" value="NZ_CP046441.1"/>
</dbReference>
<sequence length="113" mass="13129">MANKTRFYKVTARNGHGNYSFFVPAHSESDLRNTLVIPQNELLIEVIFVGFIEVASVPDEENNAVEFRAYVADNYWNCFIGQHGYSYLVQQFSGDVTNINNFYQERDADRYEE</sequence>
<proteinExistence type="predicted"/>